<feature type="region of interest" description="Disordered" evidence="1">
    <location>
        <begin position="106"/>
        <end position="129"/>
    </location>
</feature>
<feature type="region of interest" description="Disordered" evidence="1">
    <location>
        <begin position="287"/>
        <end position="318"/>
    </location>
</feature>
<feature type="region of interest" description="Disordered" evidence="1">
    <location>
        <begin position="15"/>
        <end position="86"/>
    </location>
</feature>
<name>A0A368SDX0_SETIT</name>
<sequence length="414" mass="45358">MMGCLFGCFRASGDGGEVKGGGDGGQLVPPSLAPATSHKDAAGRRTRPPSRNALSAVFQREDEGLRAEQKASSWADQGDLRKGMDREPESQAIIHESYGALLEATDATQREPKNADSVHQKETHSGCLPAMSDDVHFMEALKVENCETPRSHQSSTVPDAMSSSKTNDELQSSSTSLANNLEELTNENNTEECGVSKEEFLQPEQSEEDPKCAKNDNVVAMEISISDECSLFQSSEGSISSSNKIRDSVNTKSIEKSLETESIIHATGKKVLKNNDLELELPSLSHWLKPPNPKKPFRDEALTGDRSNSAKSSDEDRPIIGMVAAHWKDKEPENFTPKWFDGNGIPNSTNKYKEDQKVSWHATPFEERLEKALSEEKLLSERNCSSGKTSQFLGVEGEESDTAESNRLYAAAYA</sequence>
<accession>A0A368SDX0</accession>
<feature type="compositionally biased region" description="Basic and acidic residues" evidence="1">
    <location>
        <begin position="108"/>
        <end position="124"/>
    </location>
</feature>
<dbReference type="EMBL" id="CM003536">
    <property type="protein sequence ID" value="RCV40619.1"/>
    <property type="molecule type" value="Genomic_DNA"/>
</dbReference>
<organism evidence="2">
    <name type="scientific">Setaria italica</name>
    <name type="common">Foxtail millet</name>
    <name type="synonym">Panicum italicum</name>
    <dbReference type="NCBI Taxonomy" id="4555"/>
    <lineage>
        <taxon>Eukaryota</taxon>
        <taxon>Viridiplantae</taxon>
        <taxon>Streptophyta</taxon>
        <taxon>Embryophyta</taxon>
        <taxon>Tracheophyta</taxon>
        <taxon>Spermatophyta</taxon>
        <taxon>Magnoliopsida</taxon>
        <taxon>Liliopsida</taxon>
        <taxon>Poales</taxon>
        <taxon>Poaceae</taxon>
        <taxon>PACMAD clade</taxon>
        <taxon>Panicoideae</taxon>
        <taxon>Panicodae</taxon>
        <taxon>Paniceae</taxon>
        <taxon>Cenchrinae</taxon>
        <taxon>Setaria</taxon>
    </lineage>
</organism>
<proteinExistence type="predicted"/>
<evidence type="ECO:0000313" key="2">
    <source>
        <dbReference type="EMBL" id="RCV40619.1"/>
    </source>
</evidence>
<feature type="compositionally biased region" description="Gly residues" evidence="1">
    <location>
        <begin position="15"/>
        <end position="25"/>
    </location>
</feature>
<feature type="region of interest" description="Disordered" evidence="1">
    <location>
        <begin position="332"/>
        <end position="357"/>
    </location>
</feature>
<dbReference type="GO" id="GO:0007142">
    <property type="term" value="P:male meiosis II"/>
    <property type="evidence" value="ECO:0007669"/>
    <property type="project" value="InterPro"/>
</dbReference>
<dbReference type="OMA" id="VDQEHKN"/>
<feature type="region of interest" description="Disordered" evidence="1">
    <location>
        <begin position="146"/>
        <end position="213"/>
    </location>
</feature>
<dbReference type="AlphaFoldDB" id="A0A368SDX0"/>
<dbReference type="OrthoDB" id="1932581at2759"/>
<protein>
    <recommendedName>
        <fullName evidence="3">Protein JASON</fullName>
    </recommendedName>
</protein>
<reference evidence="2" key="2">
    <citation type="submission" date="2015-07" db="EMBL/GenBank/DDBJ databases">
        <authorList>
            <person name="Noorani M."/>
        </authorList>
    </citation>
    <scope>NUCLEOTIDE SEQUENCE</scope>
    <source>
        <strain evidence="2">Yugu1</strain>
    </source>
</reference>
<evidence type="ECO:0000256" key="1">
    <source>
        <dbReference type="SAM" id="MobiDB-lite"/>
    </source>
</evidence>
<feature type="compositionally biased region" description="Polar residues" evidence="1">
    <location>
        <begin position="151"/>
        <end position="178"/>
    </location>
</feature>
<feature type="region of interest" description="Disordered" evidence="1">
    <location>
        <begin position="381"/>
        <end position="414"/>
    </location>
</feature>
<dbReference type="PANTHER" id="PTHR33318:SF32">
    <property type="entry name" value="OS03G0777100 PROTEIN"/>
    <property type="match status" value="1"/>
</dbReference>
<dbReference type="PANTHER" id="PTHR33318">
    <property type="entry name" value="ASPARTYL/GLUTAMYL-TRNA(ASN/GLN) AMIDOTRANSFERASE SUBUNIT"/>
    <property type="match status" value="1"/>
</dbReference>
<feature type="compositionally biased region" description="Low complexity" evidence="1">
    <location>
        <begin position="179"/>
        <end position="192"/>
    </location>
</feature>
<dbReference type="STRING" id="4555.A0A368SDX0"/>
<dbReference type="InterPro" id="IPR039300">
    <property type="entry name" value="JASON"/>
</dbReference>
<gene>
    <name evidence="2" type="ORF">SETIT_9G069600v2</name>
</gene>
<evidence type="ECO:0008006" key="3">
    <source>
        <dbReference type="Google" id="ProtNLM"/>
    </source>
</evidence>
<dbReference type="KEGG" id="sita:101785358"/>
<feature type="compositionally biased region" description="Polar residues" evidence="1">
    <location>
        <begin position="383"/>
        <end position="392"/>
    </location>
</feature>
<feature type="compositionally biased region" description="Basic and acidic residues" evidence="1">
    <location>
        <begin position="59"/>
        <end position="69"/>
    </location>
</feature>
<reference evidence="2" key="1">
    <citation type="journal article" date="2012" name="Nat. Biotechnol.">
        <title>Reference genome sequence of the model plant Setaria.</title>
        <authorList>
            <person name="Bennetzen J.L."/>
            <person name="Schmutz J."/>
            <person name="Wang H."/>
            <person name="Percifield R."/>
            <person name="Hawkins J."/>
            <person name="Pontaroli A.C."/>
            <person name="Estep M."/>
            <person name="Feng L."/>
            <person name="Vaughn J.N."/>
            <person name="Grimwood J."/>
            <person name="Jenkins J."/>
            <person name="Barry K."/>
            <person name="Lindquist E."/>
            <person name="Hellsten U."/>
            <person name="Deshpande S."/>
            <person name="Wang X."/>
            <person name="Wu X."/>
            <person name="Mitros T."/>
            <person name="Triplett J."/>
            <person name="Yang X."/>
            <person name="Ye C.Y."/>
            <person name="Mauro-Herrera M."/>
            <person name="Wang L."/>
            <person name="Li P."/>
            <person name="Sharma M."/>
            <person name="Sharma R."/>
            <person name="Ronald P.C."/>
            <person name="Panaud O."/>
            <person name="Kellogg E.A."/>
            <person name="Brutnell T.P."/>
            <person name="Doust A.N."/>
            <person name="Tuskan G.A."/>
            <person name="Rokhsar D."/>
            <person name="Devos K.M."/>
        </authorList>
    </citation>
    <scope>NUCLEOTIDE SEQUENCE [LARGE SCALE GENOMIC DNA]</scope>
    <source>
        <strain evidence="2">Yugu1</strain>
    </source>
</reference>